<dbReference type="InterPro" id="IPR013471">
    <property type="entry name" value="RNase_Z/BN"/>
</dbReference>
<dbReference type="EC" id="3.1.26.11" evidence="8"/>
<organism evidence="10 11">
    <name type="scientific">Metallosphaera yellowstonensis MK1</name>
    <dbReference type="NCBI Taxonomy" id="671065"/>
    <lineage>
        <taxon>Archaea</taxon>
        <taxon>Thermoproteota</taxon>
        <taxon>Thermoprotei</taxon>
        <taxon>Sulfolobales</taxon>
        <taxon>Sulfolobaceae</taxon>
        <taxon>Metallosphaera</taxon>
    </lineage>
</organism>
<dbReference type="eggNOG" id="arCOG00501">
    <property type="taxonomic scope" value="Archaea"/>
</dbReference>
<protein>
    <recommendedName>
        <fullName evidence="8">Ribonuclease Z</fullName>
        <shortName evidence="8">RNase Z</shortName>
        <ecNumber evidence="8">3.1.26.11</ecNumber>
    </recommendedName>
    <alternativeName>
        <fullName evidence="8">tRNA 3 endonuclease</fullName>
    </alternativeName>
    <alternativeName>
        <fullName evidence="8">tRNase Z</fullName>
    </alternativeName>
</protein>
<evidence type="ECO:0000256" key="1">
    <source>
        <dbReference type="ARBA" id="ARBA00011738"/>
    </source>
</evidence>
<comment type="similarity">
    <text evidence="8">Belongs to the RNase Z family.</text>
</comment>
<proteinExistence type="inferred from homology"/>
<keyword evidence="11" id="KW-1185">Reference proteome</keyword>
<dbReference type="SUPFAM" id="SSF56281">
    <property type="entry name" value="Metallo-hydrolase/oxidoreductase"/>
    <property type="match status" value="1"/>
</dbReference>
<feature type="binding site" evidence="8">
    <location>
        <position position="200"/>
    </location>
    <ligand>
        <name>Zn(2+)</name>
        <dbReference type="ChEBI" id="CHEBI:29105"/>
        <label>1</label>
        <note>catalytic</note>
    </ligand>
</feature>
<dbReference type="STRING" id="671065.MetMK1DRAFT_00029490"/>
<feature type="binding site" evidence="8">
    <location>
        <position position="60"/>
    </location>
    <ligand>
        <name>Zn(2+)</name>
        <dbReference type="ChEBI" id="CHEBI:29105"/>
        <label>1</label>
        <note>catalytic</note>
    </ligand>
</feature>
<feature type="binding site" evidence="8">
    <location>
        <position position="132"/>
    </location>
    <ligand>
        <name>Zn(2+)</name>
        <dbReference type="ChEBI" id="CHEBI:29105"/>
        <label>1</label>
        <note>catalytic</note>
    </ligand>
</feature>
<gene>
    <name evidence="8" type="primary">rnz</name>
    <name evidence="10" type="ORF">MetMK1DRAFT_00029490</name>
</gene>
<comment type="subunit">
    <text evidence="1 8">Homodimer.</text>
</comment>
<keyword evidence="4 8" id="KW-0479">Metal-binding</keyword>
<feature type="binding site" evidence="8">
    <location>
        <position position="62"/>
    </location>
    <ligand>
        <name>Zn(2+)</name>
        <dbReference type="ChEBI" id="CHEBI:29105"/>
        <label>1</label>
        <note>catalytic</note>
    </ligand>
</feature>
<dbReference type="HAMAP" id="MF_01818">
    <property type="entry name" value="RNase_Z_BN"/>
    <property type="match status" value="1"/>
</dbReference>
<dbReference type="Proteomes" id="UP000003980">
    <property type="component" value="Unassembled WGS sequence"/>
</dbReference>
<dbReference type="InterPro" id="IPR036866">
    <property type="entry name" value="RibonucZ/Hydroxyglut_hydro"/>
</dbReference>
<dbReference type="CDD" id="cd07717">
    <property type="entry name" value="RNaseZ_ZiPD-like_MBL-fold"/>
    <property type="match status" value="1"/>
</dbReference>
<evidence type="ECO:0000256" key="5">
    <source>
        <dbReference type="ARBA" id="ARBA00022759"/>
    </source>
</evidence>
<sequence length="292" mass="32971">MFQVIFIGTGGGAPSKRGLPAYLMKKDNFTALLDCGEGTQLAMIRNSLNVMSIKLVAITHLHADHVLGLPPLIQTMSMYGRKEKLYVMGPPGIKELLEESFELTFFKPDFPLEFVDELTLGEIHVTPFRTCHVVPSQGYLIQERDSSNLDVEKLRREGINDWRIMRTLKEGKEVHWEGRTLRPEDYLIKRRGLRIAYTGDTRPCNEVIRAVRGVDLLLHDSTFEAGVNAGEYGHSTSVEAAEVAKEAEVRRLALIHISSRYRDATELVKQAKRVFPMSFAPSDLSFLNLRQG</sequence>
<dbReference type="HOGENOM" id="CLU_031317_2_1_2"/>
<dbReference type="GO" id="GO:0042781">
    <property type="term" value="F:3'-tRNA processing endoribonuclease activity"/>
    <property type="evidence" value="ECO:0007669"/>
    <property type="project" value="UniProtKB-UniRule"/>
</dbReference>
<dbReference type="SMART" id="SM00849">
    <property type="entry name" value="Lactamase_B"/>
    <property type="match status" value="1"/>
</dbReference>
<dbReference type="AlphaFoldDB" id="H2C8N4"/>
<dbReference type="NCBIfam" id="TIGR02651">
    <property type="entry name" value="RNase_Z"/>
    <property type="match status" value="1"/>
</dbReference>
<keyword evidence="2 8" id="KW-0819">tRNA processing</keyword>
<dbReference type="PANTHER" id="PTHR46018:SF2">
    <property type="entry name" value="ZINC PHOSPHODIESTERASE ELAC PROTEIN 1"/>
    <property type="match status" value="1"/>
</dbReference>
<feature type="active site" description="Proton acceptor" evidence="8">
    <location>
        <position position="64"/>
    </location>
</feature>
<reference evidence="10 11" key="1">
    <citation type="submission" date="2012-01" db="EMBL/GenBank/DDBJ databases">
        <title>Improved High-Quality Draft sequence of Metallosphaera yellowstonensis MK1.</title>
        <authorList>
            <consortium name="US DOE Joint Genome Institute"/>
            <person name="Lucas S."/>
            <person name="Han J."/>
            <person name="Cheng J.-F."/>
            <person name="Goodwin L."/>
            <person name="Pitluck S."/>
            <person name="Peters L."/>
            <person name="Teshima H."/>
            <person name="Detter J.C."/>
            <person name="Han C."/>
            <person name="Tapia R."/>
            <person name="Land M."/>
            <person name="Hauser L."/>
            <person name="Kyrpides N."/>
            <person name="Kozubal M."/>
            <person name="Macur R.E."/>
            <person name="Jay Z."/>
            <person name="Inskeep W."/>
            <person name="Woyke T."/>
        </authorList>
    </citation>
    <scope>NUCLEOTIDE SEQUENCE [LARGE SCALE GENOMIC DNA]</scope>
    <source>
        <strain evidence="10 11">MK1</strain>
    </source>
</reference>
<dbReference type="Pfam" id="PF12706">
    <property type="entry name" value="Lactamase_B_2"/>
    <property type="match status" value="1"/>
</dbReference>
<keyword evidence="5 8" id="KW-0255">Endonuclease</keyword>
<dbReference type="NCBIfam" id="NF000801">
    <property type="entry name" value="PRK00055.1-3"/>
    <property type="match status" value="1"/>
</dbReference>
<dbReference type="GO" id="GO:0008270">
    <property type="term" value="F:zinc ion binding"/>
    <property type="evidence" value="ECO:0007669"/>
    <property type="project" value="UniProtKB-UniRule"/>
</dbReference>
<evidence type="ECO:0000256" key="4">
    <source>
        <dbReference type="ARBA" id="ARBA00022723"/>
    </source>
</evidence>
<keyword evidence="3 8" id="KW-0540">Nuclease</keyword>
<keyword evidence="7 8" id="KW-0862">Zinc</keyword>
<dbReference type="PANTHER" id="PTHR46018">
    <property type="entry name" value="ZINC PHOSPHODIESTERASE ELAC PROTEIN 1"/>
    <property type="match status" value="1"/>
</dbReference>
<feature type="binding site" evidence="8">
    <location>
        <position position="256"/>
    </location>
    <ligand>
        <name>Zn(2+)</name>
        <dbReference type="ChEBI" id="CHEBI:29105"/>
        <label>2</label>
        <note>catalytic</note>
    </ligand>
</feature>
<evidence type="ECO:0000256" key="3">
    <source>
        <dbReference type="ARBA" id="ARBA00022722"/>
    </source>
</evidence>
<dbReference type="Pfam" id="PF23023">
    <property type="entry name" value="Anti-Pycsar_Apyc1"/>
    <property type="match status" value="1"/>
</dbReference>
<feature type="domain" description="Metallo-beta-lactamase" evidence="9">
    <location>
        <begin position="18"/>
        <end position="256"/>
    </location>
</feature>
<evidence type="ECO:0000256" key="7">
    <source>
        <dbReference type="ARBA" id="ARBA00022833"/>
    </source>
</evidence>
<comment type="cofactor">
    <cofactor evidence="8">
        <name>Zn(2+)</name>
        <dbReference type="ChEBI" id="CHEBI:29105"/>
    </cofactor>
    <text evidence="8">Binds 2 Zn(2+) ions.</text>
</comment>
<evidence type="ECO:0000259" key="9">
    <source>
        <dbReference type="SMART" id="SM00849"/>
    </source>
</evidence>
<comment type="function">
    <text evidence="8">Zinc phosphodiesterase, which displays some tRNA 3'-processing endonuclease activity. Probably involved in tRNA maturation, by removing a 3'-trailer from precursor tRNA.</text>
</comment>
<dbReference type="Gene3D" id="3.60.15.10">
    <property type="entry name" value="Ribonuclease Z/Hydroxyacylglutathione hydrolase-like"/>
    <property type="match status" value="1"/>
</dbReference>
<dbReference type="OrthoDB" id="85118at2157"/>
<dbReference type="InterPro" id="IPR001279">
    <property type="entry name" value="Metallo-B-lactamas"/>
</dbReference>
<evidence type="ECO:0000256" key="6">
    <source>
        <dbReference type="ARBA" id="ARBA00022801"/>
    </source>
</evidence>
<comment type="catalytic activity">
    <reaction evidence="8">
        <text>Endonucleolytic cleavage of RNA, removing extra 3' nucleotides from tRNA precursor, generating 3' termini of tRNAs. A 3'-hydroxy group is left at the tRNA terminus and a 5'-phosphoryl group is left at the trailer molecule.</text>
        <dbReference type="EC" id="3.1.26.11"/>
    </reaction>
</comment>
<dbReference type="RefSeq" id="WP_009075005.1">
    <property type="nucleotide sequence ID" value="NZ_JH597770.1"/>
</dbReference>
<feature type="binding site" evidence="8">
    <location>
        <position position="65"/>
    </location>
    <ligand>
        <name>Zn(2+)</name>
        <dbReference type="ChEBI" id="CHEBI:29105"/>
        <label>2</label>
        <note>catalytic</note>
    </ligand>
</feature>
<feature type="binding site" evidence="8">
    <location>
        <position position="200"/>
    </location>
    <ligand>
        <name>Zn(2+)</name>
        <dbReference type="ChEBI" id="CHEBI:29105"/>
        <label>2</label>
        <note>catalytic</note>
    </ligand>
</feature>
<feature type="binding site" evidence="8">
    <location>
        <position position="64"/>
    </location>
    <ligand>
        <name>Zn(2+)</name>
        <dbReference type="ChEBI" id="CHEBI:29105"/>
        <label>2</label>
        <note>catalytic</note>
    </ligand>
</feature>
<name>H2C8N4_9CREN</name>
<evidence type="ECO:0000256" key="8">
    <source>
        <dbReference type="HAMAP-Rule" id="MF_01818"/>
    </source>
</evidence>
<dbReference type="EMBL" id="JH597770">
    <property type="protein sequence ID" value="EHP68510.1"/>
    <property type="molecule type" value="Genomic_DNA"/>
</dbReference>
<evidence type="ECO:0000313" key="11">
    <source>
        <dbReference type="Proteomes" id="UP000003980"/>
    </source>
</evidence>
<evidence type="ECO:0000313" key="10">
    <source>
        <dbReference type="EMBL" id="EHP68510.1"/>
    </source>
</evidence>
<keyword evidence="6 8" id="KW-0378">Hydrolase</keyword>
<evidence type="ECO:0000256" key="2">
    <source>
        <dbReference type="ARBA" id="ARBA00022694"/>
    </source>
</evidence>
<accession>H2C8N4</accession>